<accession>X6LGR6</accession>
<evidence type="ECO:0000313" key="3">
    <source>
        <dbReference type="Proteomes" id="UP000023152"/>
    </source>
</evidence>
<gene>
    <name evidence="2" type="ORF">RFI_37578</name>
</gene>
<reference evidence="2 3" key="1">
    <citation type="journal article" date="2013" name="Curr. Biol.">
        <title>The Genome of the Foraminiferan Reticulomyxa filosa.</title>
        <authorList>
            <person name="Glockner G."/>
            <person name="Hulsmann N."/>
            <person name="Schleicher M."/>
            <person name="Noegel A.A."/>
            <person name="Eichinger L."/>
            <person name="Gallinger C."/>
            <person name="Pawlowski J."/>
            <person name="Sierra R."/>
            <person name="Euteneuer U."/>
            <person name="Pillet L."/>
            <person name="Moustafa A."/>
            <person name="Platzer M."/>
            <person name="Groth M."/>
            <person name="Szafranski K."/>
            <person name="Schliwa M."/>
        </authorList>
    </citation>
    <scope>NUCLEOTIDE SEQUENCE [LARGE SCALE GENOMIC DNA]</scope>
</reference>
<proteinExistence type="predicted"/>
<evidence type="ECO:0000313" key="2">
    <source>
        <dbReference type="EMBL" id="ETN99889.1"/>
    </source>
</evidence>
<name>X6LGR6_RETFI</name>
<sequence>MWKNNPLQSFIITLFLHFNSFLSKEEEIIWIKKIMITFWQLIKTMKGFKFNFFSATKKLFSQIIIMTNKPDIASLTALKTQLKDWTLKKEFSTQIEEESTKLPEDKTFKLPEDEEGKEELKKLRNWNETLDRQKELSISVYNEMITSVCEIILLTNELEIISASLELIDKCINNGWPVFDAFALE</sequence>
<keyword evidence="3" id="KW-1185">Reference proteome</keyword>
<feature type="chain" id="PRO_5004975119" evidence="1">
    <location>
        <begin position="24"/>
        <end position="185"/>
    </location>
</feature>
<dbReference type="EMBL" id="ASPP01042603">
    <property type="protein sequence ID" value="ETN99889.1"/>
    <property type="molecule type" value="Genomic_DNA"/>
</dbReference>
<dbReference type="Proteomes" id="UP000023152">
    <property type="component" value="Unassembled WGS sequence"/>
</dbReference>
<dbReference type="AlphaFoldDB" id="X6LGR6"/>
<feature type="non-terminal residue" evidence="2">
    <location>
        <position position="185"/>
    </location>
</feature>
<evidence type="ECO:0000256" key="1">
    <source>
        <dbReference type="SAM" id="SignalP"/>
    </source>
</evidence>
<comment type="caution">
    <text evidence="2">The sequence shown here is derived from an EMBL/GenBank/DDBJ whole genome shotgun (WGS) entry which is preliminary data.</text>
</comment>
<organism evidence="2 3">
    <name type="scientific">Reticulomyxa filosa</name>
    <dbReference type="NCBI Taxonomy" id="46433"/>
    <lineage>
        <taxon>Eukaryota</taxon>
        <taxon>Sar</taxon>
        <taxon>Rhizaria</taxon>
        <taxon>Retaria</taxon>
        <taxon>Foraminifera</taxon>
        <taxon>Monothalamids</taxon>
        <taxon>Reticulomyxidae</taxon>
        <taxon>Reticulomyxa</taxon>
    </lineage>
</organism>
<keyword evidence="1" id="KW-0732">Signal</keyword>
<feature type="signal peptide" evidence="1">
    <location>
        <begin position="1"/>
        <end position="23"/>
    </location>
</feature>
<protein>
    <submittedName>
        <fullName evidence="2">Uncharacterized protein</fullName>
    </submittedName>
</protein>